<feature type="chain" id="PRO_5035293663" evidence="1">
    <location>
        <begin position="19"/>
        <end position="222"/>
    </location>
</feature>
<comment type="caution">
    <text evidence="2">The sequence shown here is derived from an EMBL/GenBank/DDBJ whole genome shotgun (WGS) entry which is preliminary data.</text>
</comment>
<protein>
    <submittedName>
        <fullName evidence="2">Uncharacterized protein</fullName>
    </submittedName>
</protein>
<evidence type="ECO:0000256" key="1">
    <source>
        <dbReference type="SAM" id="SignalP"/>
    </source>
</evidence>
<dbReference type="AlphaFoldDB" id="A0A8J7FFV4"/>
<reference evidence="2 3" key="1">
    <citation type="submission" date="2020-10" db="EMBL/GenBank/DDBJ databases">
        <title>The genome sequence of Chitinilyticum litopenaei 4Y14.</title>
        <authorList>
            <person name="Liu Y."/>
        </authorList>
    </citation>
    <scope>NUCLEOTIDE SEQUENCE [LARGE SCALE GENOMIC DNA]</scope>
    <source>
        <strain evidence="2 3">4Y14</strain>
    </source>
</reference>
<keyword evidence="3" id="KW-1185">Reference proteome</keyword>
<feature type="signal peptide" evidence="1">
    <location>
        <begin position="1"/>
        <end position="18"/>
    </location>
</feature>
<sequence length="222" mass="25087">MKLTSLALLATLSLPAFAAPALSPLAEFAKCDASFYRLLGSNPELLKNANLVSKDGMANFKLGPMEDQTAGMKELTKGMEEFARDVEFQPPVLFPEGIGAYYYSERHFRSTRSFTAHDNGKEELYRWKLNLLASPKQVRSTLDKAGKLPWECEDGICTVFRQQQNAGWTVVARDRIDGNKPYLVLMLSEEATDKKKSELECELRTEGRFLPKDTLKTLRPNW</sequence>
<accession>A0A8J7FFV4</accession>
<dbReference type="EMBL" id="JADFUA010000001">
    <property type="protein sequence ID" value="MBE9608275.1"/>
    <property type="molecule type" value="Genomic_DNA"/>
</dbReference>
<evidence type="ECO:0000313" key="3">
    <source>
        <dbReference type="Proteomes" id="UP000604481"/>
    </source>
</evidence>
<evidence type="ECO:0000313" key="2">
    <source>
        <dbReference type="EMBL" id="MBE9608275.1"/>
    </source>
</evidence>
<gene>
    <name evidence="2" type="ORF">INR99_02830</name>
</gene>
<proteinExistence type="predicted"/>
<organism evidence="2 3">
    <name type="scientific">Chitinilyticum piscinae</name>
    <dbReference type="NCBI Taxonomy" id="2866724"/>
    <lineage>
        <taxon>Bacteria</taxon>
        <taxon>Pseudomonadati</taxon>
        <taxon>Pseudomonadota</taxon>
        <taxon>Betaproteobacteria</taxon>
        <taxon>Neisseriales</taxon>
        <taxon>Chitinibacteraceae</taxon>
        <taxon>Chitinilyticum</taxon>
    </lineage>
</organism>
<name>A0A8J7FFV4_9NEIS</name>
<dbReference type="RefSeq" id="WP_194114769.1">
    <property type="nucleotide sequence ID" value="NZ_JADFUA010000001.1"/>
</dbReference>
<keyword evidence="1" id="KW-0732">Signal</keyword>
<dbReference type="Proteomes" id="UP000604481">
    <property type="component" value="Unassembled WGS sequence"/>
</dbReference>